<reference evidence="2 3" key="1">
    <citation type="submission" date="2024-10" db="EMBL/GenBank/DDBJ databases">
        <title>The Natural Products Discovery Center: Release of the First 8490 Sequenced Strains for Exploring Actinobacteria Biosynthetic Diversity.</title>
        <authorList>
            <person name="Kalkreuter E."/>
            <person name="Kautsar S.A."/>
            <person name="Yang D."/>
            <person name="Bader C.D."/>
            <person name="Teijaro C.N."/>
            <person name="Fluegel L."/>
            <person name="Davis C.M."/>
            <person name="Simpson J.R."/>
            <person name="Lauterbach L."/>
            <person name="Steele A.D."/>
            <person name="Gui C."/>
            <person name="Meng S."/>
            <person name="Li G."/>
            <person name="Viehrig K."/>
            <person name="Ye F."/>
            <person name="Su P."/>
            <person name="Kiefer A.F."/>
            <person name="Nichols A."/>
            <person name="Cepeda A.J."/>
            <person name="Yan W."/>
            <person name="Fan B."/>
            <person name="Jiang Y."/>
            <person name="Adhikari A."/>
            <person name="Zheng C.-J."/>
            <person name="Schuster L."/>
            <person name="Cowan T.M."/>
            <person name="Smanski M.J."/>
            <person name="Chevrette M.G."/>
            <person name="De Carvalho L.P.S."/>
            <person name="Shen B."/>
        </authorList>
    </citation>
    <scope>NUCLEOTIDE SEQUENCE [LARGE SCALE GENOMIC DNA]</scope>
    <source>
        <strain evidence="2 3">NPDC002593</strain>
    </source>
</reference>
<evidence type="ECO:0000313" key="3">
    <source>
        <dbReference type="Proteomes" id="UP001601992"/>
    </source>
</evidence>
<feature type="transmembrane region" description="Helical" evidence="1">
    <location>
        <begin position="43"/>
        <end position="63"/>
    </location>
</feature>
<evidence type="ECO:0000313" key="2">
    <source>
        <dbReference type="EMBL" id="MFF3568132.1"/>
    </source>
</evidence>
<proteinExistence type="predicted"/>
<gene>
    <name evidence="2" type="ORF">ACFYXQ_10190</name>
</gene>
<dbReference type="RefSeq" id="WP_387403283.1">
    <property type="nucleotide sequence ID" value="NZ_JBIAQY010000003.1"/>
</dbReference>
<dbReference type="Pfam" id="PF11139">
    <property type="entry name" value="SfLAP"/>
    <property type="match status" value="1"/>
</dbReference>
<dbReference type="EMBL" id="JBIAQY010000003">
    <property type="protein sequence ID" value="MFF3568132.1"/>
    <property type="molecule type" value="Genomic_DNA"/>
</dbReference>
<feature type="transmembrane region" description="Helical" evidence="1">
    <location>
        <begin position="157"/>
        <end position="181"/>
    </location>
</feature>
<evidence type="ECO:0000256" key="1">
    <source>
        <dbReference type="SAM" id="Phobius"/>
    </source>
</evidence>
<protein>
    <submittedName>
        <fullName evidence="2">GAP family protein</fullName>
    </submittedName>
</protein>
<keyword evidence="1" id="KW-0812">Transmembrane</keyword>
<dbReference type="InterPro" id="IPR021315">
    <property type="entry name" value="Gap/Sap"/>
</dbReference>
<feature type="transmembrane region" description="Helical" evidence="1">
    <location>
        <begin position="75"/>
        <end position="92"/>
    </location>
</feature>
<keyword evidence="3" id="KW-1185">Reference proteome</keyword>
<name>A0ABW6RVW1_9NOCA</name>
<comment type="caution">
    <text evidence="2">The sequence shown here is derived from an EMBL/GenBank/DDBJ whole genome shotgun (WGS) entry which is preliminary data.</text>
</comment>
<accession>A0ABW6RVW1</accession>
<feature type="transmembrane region" description="Helical" evidence="1">
    <location>
        <begin position="6"/>
        <end position="31"/>
    </location>
</feature>
<feature type="transmembrane region" description="Helical" evidence="1">
    <location>
        <begin position="201"/>
        <end position="223"/>
    </location>
</feature>
<keyword evidence="1" id="KW-0472">Membrane</keyword>
<organism evidence="2 3">
    <name type="scientific">Nocardia jiangxiensis</name>
    <dbReference type="NCBI Taxonomy" id="282685"/>
    <lineage>
        <taxon>Bacteria</taxon>
        <taxon>Bacillati</taxon>
        <taxon>Actinomycetota</taxon>
        <taxon>Actinomycetes</taxon>
        <taxon>Mycobacteriales</taxon>
        <taxon>Nocardiaceae</taxon>
        <taxon>Nocardia</taxon>
    </lineage>
</organism>
<sequence>MLGTSIGQILSHGVGVAISPLALVAIILLLATPRARANAVTFAITWIVALAVIVAVLIAISGLVGASHHDHPATWVGWAKLVIGLAALAIAAQQARRALHPAPDSAPPAWAQNREHTTIKIITLATTLAVVNPKNLTQLAAAAVTISSVTPGHGARVIAGVVFLLIASLCVTIPLAIHLFAGERANTVLTSWKDWATRHNSTIMAVLLTILGTKSVGDAIATLTN</sequence>
<keyword evidence="1" id="KW-1133">Transmembrane helix</keyword>
<dbReference type="Proteomes" id="UP001601992">
    <property type="component" value="Unassembled WGS sequence"/>
</dbReference>